<organism evidence="2 3">
    <name type="scientific">Didymodactylos carnosus</name>
    <dbReference type="NCBI Taxonomy" id="1234261"/>
    <lineage>
        <taxon>Eukaryota</taxon>
        <taxon>Metazoa</taxon>
        <taxon>Spiralia</taxon>
        <taxon>Gnathifera</taxon>
        <taxon>Rotifera</taxon>
        <taxon>Eurotatoria</taxon>
        <taxon>Bdelloidea</taxon>
        <taxon>Philodinida</taxon>
        <taxon>Philodinidae</taxon>
        <taxon>Didymodactylos</taxon>
    </lineage>
</organism>
<protein>
    <submittedName>
        <fullName evidence="2">Uncharacterized protein</fullName>
    </submittedName>
</protein>
<proteinExistence type="predicted"/>
<accession>A0A8S2K766</accession>
<sequence>MIGYNDTEENYLNQLFKLNCKSEDELSIRHSLVNLMAMIILGGKENFLWTFAFQPLLLQDTYVQNLAGPILSRHAITNQDVVDRMAGTEDRTRVCHFVRARLLSTMSFLSIRSNRDDACIILNRCFEQFAFLTLQQQSWIKSVFVTHQDKLQADQEYQNEIFYFVYEQLPQYKYYINNLYLQSQIQSNLQNFVASSPVCIKYLHFTTNLNNPLNSKLPLMLLHHILNSRDFLKMTSSIYHLSRFYLLLHQTYTQLVEQEEFSTVTLRQLFELGNQQHKEPDSFDIIENGIQAVNNYHQFSSGLIQPGGCDETQRFTSISLDTPVSYLTTTENHDESDIIMRILR</sequence>
<reference evidence="2" key="1">
    <citation type="submission" date="2021-02" db="EMBL/GenBank/DDBJ databases">
        <authorList>
            <person name="Nowell W R."/>
        </authorList>
    </citation>
    <scope>NUCLEOTIDE SEQUENCE</scope>
</reference>
<evidence type="ECO:0000313" key="2">
    <source>
        <dbReference type="EMBL" id="CAF3828639.1"/>
    </source>
</evidence>
<dbReference type="Proteomes" id="UP000677228">
    <property type="component" value="Unassembled WGS sequence"/>
</dbReference>
<dbReference type="Proteomes" id="UP000682733">
    <property type="component" value="Unassembled WGS sequence"/>
</dbReference>
<name>A0A8S2K766_9BILA</name>
<dbReference type="EMBL" id="CAJNOK010008428">
    <property type="protein sequence ID" value="CAF1063306.1"/>
    <property type="molecule type" value="Genomic_DNA"/>
</dbReference>
<gene>
    <name evidence="1" type="ORF">OVA965_LOCUS17528</name>
    <name evidence="2" type="ORF">TMI583_LOCUS17539</name>
</gene>
<dbReference type="EMBL" id="CAJOBA010008443">
    <property type="protein sequence ID" value="CAF3828639.1"/>
    <property type="molecule type" value="Genomic_DNA"/>
</dbReference>
<comment type="caution">
    <text evidence="2">The sequence shown here is derived from an EMBL/GenBank/DDBJ whole genome shotgun (WGS) entry which is preliminary data.</text>
</comment>
<evidence type="ECO:0000313" key="1">
    <source>
        <dbReference type="EMBL" id="CAF1063306.1"/>
    </source>
</evidence>
<dbReference type="AlphaFoldDB" id="A0A8S2K766"/>
<evidence type="ECO:0000313" key="3">
    <source>
        <dbReference type="Proteomes" id="UP000682733"/>
    </source>
</evidence>